<dbReference type="SUPFAM" id="SSF55874">
    <property type="entry name" value="ATPase domain of HSP90 chaperone/DNA topoisomerase II/histidine kinase"/>
    <property type="match status" value="1"/>
</dbReference>
<reference evidence="2" key="1">
    <citation type="submission" date="2020-01" db="EMBL/GenBank/DDBJ databases">
        <authorList>
            <person name="Meier V. D."/>
            <person name="Meier V D."/>
        </authorList>
    </citation>
    <scope>NUCLEOTIDE SEQUENCE</scope>
    <source>
        <strain evidence="2">HLG_WM_MAG_03</strain>
    </source>
</reference>
<proteinExistence type="predicted"/>
<evidence type="ECO:0000256" key="1">
    <source>
        <dbReference type="SAM" id="Phobius"/>
    </source>
</evidence>
<accession>A0A6S6TXN6</accession>
<dbReference type="AlphaFoldDB" id="A0A6S6TXN6"/>
<keyword evidence="1" id="KW-1133">Transmembrane helix</keyword>
<sequence>MKGIRVREILIKYLTSILFRLILVFYGIFLLIIQENIVNIYMYIVLIIVYFFTYLYLIKGKRPFLRMINDYLFILFILFDKDVSQIYNFLFILLPIINSPNHTQEKRRQFILVLITMTIFIILDFRGTNILDFKDYIYISTALIFIILITLFEYYRSQNTTKLFNIYSEIDEIASKKAHTSQVPEIYKYLIEKYNHQLKFDIENIIGFQYHGSNNNKVIVRNSSVFIHSYKISTIIKEVEKKQVSYNQKIKLNNEEYKFNFSIKIDGYIFLFLVKKEIETNSLKRIFMESTIFGSIVPILNKLIKIIELENLLKKQKYNATLSLNKKSQYVNNVMKSTHYLSNQFSPITNYFDLIDKYKMLEETNKKEKLEIIIDDEGKNAKRCLKNIKEKSLNILDNDMNPFVPRNIKKIKYKYIYMSIKSLWLEEFDEKDIFLYNDDKSNELLESDSQVLEFIFTDIIENIRKYSHGKHTIKFSYENNLSIEIVNNIKDIKRQKKTISEIIKNFNNEDRSELSKENNFGLSHIQELAHLLKIKIILKLDKENNFIMILTFLRREE</sequence>
<feature type="transmembrane region" description="Helical" evidence="1">
    <location>
        <begin position="12"/>
        <end position="34"/>
    </location>
</feature>
<dbReference type="Gene3D" id="3.30.565.10">
    <property type="entry name" value="Histidine kinase-like ATPase, C-terminal domain"/>
    <property type="match status" value="1"/>
</dbReference>
<feature type="transmembrane region" description="Helical" evidence="1">
    <location>
        <begin position="70"/>
        <end position="97"/>
    </location>
</feature>
<organism evidence="2">
    <name type="scientific">uncultured Sulfurovum sp</name>
    <dbReference type="NCBI Taxonomy" id="269237"/>
    <lineage>
        <taxon>Bacteria</taxon>
        <taxon>Pseudomonadati</taxon>
        <taxon>Campylobacterota</taxon>
        <taxon>Epsilonproteobacteria</taxon>
        <taxon>Campylobacterales</taxon>
        <taxon>Sulfurovaceae</taxon>
        <taxon>Sulfurovum</taxon>
        <taxon>environmental samples</taxon>
    </lineage>
</organism>
<feature type="transmembrane region" description="Helical" evidence="1">
    <location>
        <begin position="137"/>
        <end position="155"/>
    </location>
</feature>
<dbReference type="EMBL" id="CACVAR010000322">
    <property type="protein sequence ID" value="CAA6821093.1"/>
    <property type="molecule type" value="Genomic_DNA"/>
</dbReference>
<evidence type="ECO:0000313" key="2">
    <source>
        <dbReference type="EMBL" id="CAA6821093.1"/>
    </source>
</evidence>
<dbReference type="InterPro" id="IPR036890">
    <property type="entry name" value="HATPase_C_sf"/>
</dbReference>
<name>A0A6S6TXN6_9BACT</name>
<gene>
    <name evidence="2" type="ORF">HELGO_WM21953</name>
</gene>
<protein>
    <submittedName>
        <fullName evidence="2">Uncharacterized protein</fullName>
    </submittedName>
</protein>
<keyword evidence="1" id="KW-0812">Transmembrane</keyword>
<keyword evidence="1" id="KW-0472">Membrane</keyword>
<feature type="transmembrane region" description="Helical" evidence="1">
    <location>
        <begin position="109"/>
        <end position="125"/>
    </location>
</feature>
<feature type="transmembrane region" description="Helical" evidence="1">
    <location>
        <begin position="40"/>
        <end position="58"/>
    </location>
</feature>